<dbReference type="SUPFAM" id="SSF75169">
    <property type="entry name" value="DsrEFH-like"/>
    <property type="match status" value="1"/>
</dbReference>
<dbReference type="InterPro" id="IPR027396">
    <property type="entry name" value="DsrEFH-like"/>
</dbReference>
<evidence type="ECO:0000313" key="3">
    <source>
        <dbReference type="Proteomes" id="UP001620460"/>
    </source>
</evidence>
<dbReference type="RefSeq" id="WP_404630926.1">
    <property type="nucleotide sequence ID" value="NZ_JADIKM010000001.1"/>
</dbReference>
<dbReference type="EMBL" id="JADIKM010000001">
    <property type="protein sequence ID" value="MFK2903465.1"/>
    <property type="molecule type" value="Genomic_DNA"/>
</dbReference>
<dbReference type="Pfam" id="PF02635">
    <property type="entry name" value="DsrE"/>
    <property type="match status" value="1"/>
</dbReference>
<sequence length="192" mass="20575">MSTKRIVALVAASLCLWGALIGSALAAEAAAKPATSWVYPLIPKFGAVHPRPDLPEQPDPKVDYKVFVDVVSGNPDHAKPLESLDRLARLVNLMAYAKVPASHVHIVALIERQATPAVFGNAMYRQHFKVDNPNLEILHALKIAGVHLVVCSQALAGMGVADSEVSPDVTVTLSALTDAVVYGQRGYSYMQL</sequence>
<evidence type="ECO:0000256" key="1">
    <source>
        <dbReference type="SAM" id="SignalP"/>
    </source>
</evidence>
<protein>
    <submittedName>
        <fullName evidence="2">DsrE family protein</fullName>
    </submittedName>
</protein>
<keyword evidence="1" id="KW-0732">Signal</keyword>
<name>A0ABW8JQS3_9GAMM</name>
<proteinExistence type="predicted"/>
<evidence type="ECO:0000313" key="2">
    <source>
        <dbReference type="EMBL" id="MFK2903465.1"/>
    </source>
</evidence>
<organism evidence="2 3">
    <name type="scientific">Dyella ginsengisoli</name>
    <dbReference type="NCBI Taxonomy" id="363848"/>
    <lineage>
        <taxon>Bacteria</taxon>
        <taxon>Pseudomonadati</taxon>
        <taxon>Pseudomonadota</taxon>
        <taxon>Gammaproteobacteria</taxon>
        <taxon>Lysobacterales</taxon>
        <taxon>Rhodanobacteraceae</taxon>
        <taxon>Dyella</taxon>
    </lineage>
</organism>
<dbReference type="Gene3D" id="3.40.1260.10">
    <property type="entry name" value="DsrEFH-like"/>
    <property type="match status" value="1"/>
</dbReference>
<feature type="chain" id="PRO_5045066195" evidence="1">
    <location>
        <begin position="27"/>
        <end position="192"/>
    </location>
</feature>
<reference evidence="2 3" key="1">
    <citation type="submission" date="2020-10" db="EMBL/GenBank/DDBJ databases">
        <title>Phylogeny of dyella-like bacteria.</title>
        <authorList>
            <person name="Fu J."/>
        </authorList>
    </citation>
    <scope>NUCLEOTIDE SEQUENCE [LARGE SCALE GENOMIC DNA]</scope>
    <source>
        <strain evidence="2 3">Gsoil3046</strain>
    </source>
</reference>
<accession>A0ABW8JQS3</accession>
<comment type="caution">
    <text evidence="2">The sequence shown here is derived from an EMBL/GenBank/DDBJ whole genome shotgun (WGS) entry which is preliminary data.</text>
</comment>
<dbReference type="Proteomes" id="UP001620460">
    <property type="component" value="Unassembled WGS sequence"/>
</dbReference>
<keyword evidence="3" id="KW-1185">Reference proteome</keyword>
<feature type="signal peptide" evidence="1">
    <location>
        <begin position="1"/>
        <end position="26"/>
    </location>
</feature>
<gene>
    <name evidence="2" type="ORF">ISP17_05800</name>
</gene>
<dbReference type="InterPro" id="IPR003787">
    <property type="entry name" value="Sulphur_relay_DsrE/F-like"/>
</dbReference>